<organism evidence="7 8">
    <name type="scientific">Roseateles depolymerans</name>
    <dbReference type="NCBI Taxonomy" id="76731"/>
    <lineage>
        <taxon>Bacteria</taxon>
        <taxon>Pseudomonadati</taxon>
        <taxon>Pseudomonadota</taxon>
        <taxon>Betaproteobacteria</taxon>
        <taxon>Burkholderiales</taxon>
        <taxon>Sphaerotilaceae</taxon>
        <taxon>Roseateles</taxon>
    </lineage>
</organism>
<evidence type="ECO:0000256" key="3">
    <source>
        <dbReference type="ARBA" id="ARBA00023163"/>
    </source>
</evidence>
<gene>
    <name evidence="7" type="ORF">DI603_18600</name>
</gene>
<evidence type="ECO:0000256" key="2">
    <source>
        <dbReference type="ARBA" id="ARBA00023125"/>
    </source>
</evidence>
<evidence type="ECO:0000259" key="6">
    <source>
        <dbReference type="Pfam" id="PF17939"/>
    </source>
</evidence>
<keyword evidence="3" id="KW-0804">Transcription</keyword>
<keyword evidence="1" id="KW-0805">Transcription regulation</keyword>
<dbReference type="GO" id="GO:0003700">
    <property type="term" value="F:DNA-binding transcription factor activity"/>
    <property type="evidence" value="ECO:0007669"/>
    <property type="project" value="TreeGrafter"/>
</dbReference>
<dbReference type="Proteomes" id="UP000249633">
    <property type="component" value="Unassembled WGS sequence"/>
</dbReference>
<dbReference type="InterPro" id="IPR041586">
    <property type="entry name" value="PsrA_TetR_C"/>
</dbReference>
<dbReference type="GO" id="GO:0000976">
    <property type="term" value="F:transcription cis-regulatory region binding"/>
    <property type="evidence" value="ECO:0007669"/>
    <property type="project" value="TreeGrafter"/>
</dbReference>
<evidence type="ECO:0000313" key="7">
    <source>
        <dbReference type="EMBL" id="PZP28693.1"/>
    </source>
</evidence>
<dbReference type="Pfam" id="PF17939">
    <property type="entry name" value="TetR_C_30"/>
    <property type="match status" value="1"/>
</dbReference>
<feature type="domain" description="HTH tetR-type" evidence="5">
    <location>
        <begin position="39"/>
        <end position="86"/>
    </location>
</feature>
<evidence type="ECO:0000256" key="4">
    <source>
        <dbReference type="SAM" id="MobiDB-lite"/>
    </source>
</evidence>
<dbReference type="InterPro" id="IPR050109">
    <property type="entry name" value="HTH-type_TetR-like_transc_reg"/>
</dbReference>
<dbReference type="InterPro" id="IPR009057">
    <property type="entry name" value="Homeodomain-like_sf"/>
</dbReference>
<evidence type="ECO:0000313" key="8">
    <source>
        <dbReference type="Proteomes" id="UP000249633"/>
    </source>
</evidence>
<comment type="caution">
    <text evidence="7">The sequence shown here is derived from an EMBL/GenBank/DDBJ whole genome shotgun (WGS) entry which is preliminary data.</text>
</comment>
<dbReference type="InterPro" id="IPR001647">
    <property type="entry name" value="HTH_TetR"/>
</dbReference>
<sequence>MDSGSLPQDPRPTAPGDLAAAPGAVAAPNDPLAPTARQILDVAEREFSRHGVDKVSLRELGVASGQRNVSAVSYHFGSREGLLAALLSRRIRRLNQLRLERLRLLARLGKADEPHAVIGESFRVLADAVRDEPWGADFVRVLAQVFFHPELDFHALVPEALTEGYRLSMTLIQPALGSLPPQTLEDRMSLAYHHGTYALAMWLHTHGPVTAGHEAAYEAFVDDTVDFIVGGVTAPRSRRPA</sequence>
<keyword evidence="2" id="KW-0238">DNA-binding</keyword>
<reference evidence="7 8" key="1">
    <citation type="submission" date="2017-08" db="EMBL/GenBank/DDBJ databases">
        <title>Infants hospitalized years apart are colonized by the same room-sourced microbial strains.</title>
        <authorList>
            <person name="Brooks B."/>
            <person name="Olm M.R."/>
            <person name="Firek B.A."/>
            <person name="Baker R."/>
            <person name="Thomas B.C."/>
            <person name="Morowitz M.J."/>
            <person name="Banfield J.F."/>
        </authorList>
    </citation>
    <scope>NUCLEOTIDE SEQUENCE [LARGE SCALE GENOMIC DNA]</scope>
    <source>
        <strain evidence="7">S2_012_000_R2_81</strain>
    </source>
</reference>
<proteinExistence type="predicted"/>
<evidence type="ECO:0000256" key="1">
    <source>
        <dbReference type="ARBA" id="ARBA00023015"/>
    </source>
</evidence>
<feature type="compositionally biased region" description="Low complexity" evidence="4">
    <location>
        <begin position="14"/>
        <end position="30"/>
    </location>
</feature>
<protein>
    <recommendedName>
        <fullName evidence="9">TetR family transcriptional regulator</fullName>
    </recommendedName>
</protein>
<evidence type="ECO:0008006" key="9">
    <source>
        <dbReference type="Google" id="ProtNLM"/>
    </source>
</evidence>
<dbReference type="Pfam" id="PF00440">
    <property type="entry name" value="TetR_N"/>
    <property type="match status" value="1"/>
</dbReference>
<feature type="domain" description="PsrA tetracyclin repressor-like C-terminal" evidence="6">
    <location>
        <begin position="129"/>
        <end position="231"/>
    </location>
</feature>
<dbReference type="AlphaFoldDB" id="A0A2W5DE79"/>
<evidence type="ECO:0000259" key="5">
    <source>
        <dbReference type="Pfam" id="PF00440"/>
    </source>
</evidence>
<name>A0A2W5DE79_9BURK</name>
<accession>A0A2W5DE79</accession>
<feature type="region of interest" description="Disordered" evidence="4">
    <location>
        <begin position="1"/>
        <end position="30"/>
    </location>
</feature>
<dbReference type="PANTHER" id="PTHR30055:SF234">
    <property type="entry name" value="HTH-TYPE TRANSCRIPTIONAL REGULATOR BETI"/>
    <property type="match status" value="1"/>
</dbReference>
<dbReference type="Gene3D" id="1.10.357.10">
    <property type="entry name" value="Tetracycline Repressor, domain 2"/>
    <property type="match status" value="1"/>
</dbReference>
<dbReference type="SUPFAM" id="SSF46689">
    <property type="entry name" value="Homeodomain-like"/>
    <property type="match status" value="1"/>
</dbReference>
<dbReference type="EMBL" id="QFOD01000021">
    <property type="protein sequence ID" value="PZP28693.1"/>
    <property type="molecule type" value="Genomic_DNA"/>
</dbReference>
<dbReference type="PANTHER" id="PTHR30055">
    <property type="entry name" value="HTH-TYPE TRANSCRIPTIONAL REGULATOR RUTR"/>
    <property type="match status" value="1"/>
</dbReference>